<sequence length="190" mass="21210">MTLINDYKISWDAPIIPCRSLAGIPLNACAGALEKILSSYLINTTDKLYRFKNGPTLRLHLYSMDDNGDGGYQFRLSDEGIIHKNLKGTPALSIEVRNKKVFTLTAYNFSFPNDPASDFIYKGSLPGGIKLGSPVSDLLPLTQLEFDEGEEWFYTDRLYGEVEITGWCVPLEDKPNQIITAICVVPDEQP</sequence>
<dbReference type="RefSeq" id="WP_225982978.1">
    <property type="nucleotide sequence ID" value="NZ_CP019871.1"/>
</dbReference>
<dbReference type="Proteomes" id="UP001177000">
    <property type="component" value="Chromosome"/>
</dbReference>
<protein>
    <recommendedName>
        <fullName evidence="3">Lipoprotein</fullName>
    </recommendedName>
</protein>
<dbReference type="AlphaFoldDB" id="A0AAV1BRA0"/>
<name>A0AAV1BRA0_PSEUB</name>
<evidence type="ECO:0008006" key="3">
    <source>
        <dbReference type="Google" id="ProtNLM"/>
    </source>
</evidence>
<accession>A0AAV1BRA0</accession>
<reference evidence="1" key="1">
    <citation type="submission" date="2023-03" db="EMBL/GenBank/DDBJ databases">
        <authorList>
            <person name="Pothier F. J."/>
        </authorList>
    </citation>
    <scope>NUCLEOTIDE SEQUENCE</scope>
    <source>
        <strain evidence="1">DAPP-PG 215</strain>
    </source>
</reference>
<proteinExistence type="predicted"/>
<gene>
    <name evidence="1" type="ORF">DAPPPG215_20615</name>
</gene>
<evidence type="ECO:0000313" key="2">
    <source>
        <dbReference type="Proteomes" id="UP001177000"/>
    </source>
</evidence>
<organism evidence="1 2">
    <name type="scientific">Pseudomonas syringae pv. tomato</name>
    <dbReference type="NCBI Taxonomy" id="323"/>
    <lineage>
        <taxon>Bacteria</taxon>
        <taxon>Pseudomonadati</taxon>
        <taxon>Pseudomonadota</taxon>
        <taxon>Gammaproteobacteria</taxon>
        <taxon>Pseudomonadales</taxon>
        <taxon>Pseudomonadaceae</taxon>
        <taxon>Pseudomonas</taxon>
    </lineage>
</organism>
<dbReference type="EMBL" id="OX458335">
    <property type="protein sequence ID" value="CAI8931612.1"/>
    <property type="molecule type" value="Genomic_DNA"/>
</dbReference>
<evidence type="ECO:0000313" key="1">
    <source>
        <dbReference type="EMBL" id="CAI8931612.1"/>
    </source>
</evidence>